<dbReference type="PIRSF" id="PIRSF036402">
    <property type="entry name" value="Ureas_acces_UreE"/>
    <property type="match status" value="1"/>
</dbReference>
<dbReference type="InterPro" id="IPR007864">
    <property type="entry name" value="UreE_C_dom"/>
</dbReference>
<dbReference type="OrthoDB" id="9802215at2"/>
<evidence type="ECO:0000256" key="4">
    <source>
        <dbReference type="ARBA" id="ARBA00023186"/>
    </source>
</evidence>
<feature type="compositionally biased region" description="Basic residues" evidence="6">
    <location>
        <begin position="158"/>
        <end position="170"/>
    </location>
</feature>
<evidence type="ECO:0000313" key="9">
    <source>
        <dbReference type="Proteomes" id="UP000095347"/>
    </source>
</evidence>
<dbReference type="SUPFAM" id="SSF69287">
    <property type="entry name" value="Urease metallochaperone UreE, N-terminal domain"/>
    <property type="match status" value="1"/>
</dbReference>
<dbReference type="Proteomes" id="UP000095347">
    <property type="component" value="Unassembled WGS sequence"/>
</dbReference>
<comment type="caution">
    <text evidence="8">The sequence shown here is derived from an EMBL/GenBank/DDBJ whole genome shotgun (WGS) entry which is preliminary data.</text>
</comment>
<keyword evidence="2 5" id="KW-0963">Cytoplasm</keyword>
<dbReference type="SUPFAM" id="SSF69737">
    <property type="entry name" value="Urease metallochaperone UreE, C-terminal domain"/>
    <property type="match status" value="1"/>
</dbReference>
<dbReference type="InterPro" id="IPR004029">
    <property type="entry name" value="UreE_N"/>
</dbReference>
<dbReference type="GO" id="GO:0051082">
    <property type="term" value="F:unfolded protein binding"/>
    <property type="evidence" value="ECO:0007669"/>
    <property type="project" value="UniProtKB-UniRule"/>
</dbReference>
<dbReference type="Gene3D" id="2.60.260.20">
    <property type="entry name" value="Urease metallochaperone UreE, N-terminal domain"/>
    <property type="match status" value="1"/>
</dbReference>
<dbReference type="RefSeq" id="WP_069956508.1">
    <property type="nucleotide sequence ID" value="NZ_MCGG01000006.1"/>
</dbReference>
<proteinExistence type="inferred from homology"/>
<dbReference type="HAMAP" id="MF_00822">
    <property type="entry name" value="UreE"/>
    <property type="match status" value="1"/>
</dbReference>
<dbReference type="SMART" id="SM00988">
    <property type="entry name" value="UreE_N"/>
    <property type="match status" value="1"/>
</dbReference>
<keyword evidence="9" id="KW-1185">Reference proteome</keyword>
<evidence type="ECO:0000256" key="3">
    <source>
        <dbReference type="ARBA" id="ARBA00022596"/>
    </source>
</evidence>
<dbReference type="GO" id="GO:0065003">
    <property type="term" value="P:protein-containing complex assembly"/>
    <property type="evidence" value="ECO:0007669"/>
    <property type="project" value="InterPro"/>
</dbReference>
<accession>A0A1E5QBR2</accession>
<evidence type="ECO:0000313" key="8">
    <source>
        <dbReference type="EMBL" id="OEJ69498.1"/>
    </source>
</evidence>
<name>A0A1E5QBR2_9PROT</name>
<dbReference type="Pfam" id="PF05194">
    <property type="entry name" value="UreE_C"/>
    <property type="match status" value="1"/>
</dbReference>
<sequence length="170" mass="18779">MRRATHVIRKSDWASSEALGTVTLSFEDRFRRRVRLMDDAGEPFLLDLVQAQRFEDGDGLVLDGGGILLVKAALEDVLDVSGLDTQHSARLAWHIGNRHTPVEVLPSGQLRIQYDHVLMHMLEGLGGAMQRLNAPFVPEPGAYDTPAKTPAEGEAHDHTHHHSHAHTPHG</sequence>
<organism evidence="8 9">
    <name type="scientific">Magnetovibrio blakemorei</name>
    <dbReference type="NCBI Taxonomy" id="28181"/>
    <lineage>
        <taxon>Bacteria</taxon>
        <taxon>Pseudomonadati</taxon>
        <taxon>Pseudomonadota</taxon>
        <taxon>Alphaproteobacteria</taxon>
        <taxon>Rhodospirillales</taxon>
        <taxon>Magnetovibrionaceae</taxon>
        <taxon>Magnetovibrio</taxon>
    </lineage>
</organism>
<feature type="region of interest" description="Disordered" evidence="6">
    <location>
        <begin position="139"/>
        <end position="170"/>
    </location>
</feature>
<dbReference type="Pfam" id="PF02814">
    <property type="entry name" value="UreE_N"/>
    <property type="match status" value="1"/>
</dbReference>
<dbReference type="InterPro" id="IPR012406">
    <property type="entry name" value="UreE"/>
</dbReference>
<dbReference type="GO" id="GO:0019627">
    <property type="term" value="P:urea metabolic process"/>
    <property type="evidence" value="ECO:0007669"/>
    <property type="project" value="InterPro"/>
</dbReference>
<protein>
    <recommendedName>
        <fullName evidence="5">Urease accessory protein UreE</fullName>
    </recommendedName>
</protein>
<evidence type="ECO:0000256" key="2">
    <source>
        <dbReference type="ARBA" id="ARBA00022490"/>
    </source>
</evidence>
<dbReference type="STRING" id="28181.BEN30_02805"/>
<comment type="function">
    <text evidence="5">Involved in urease metallocenter assembly. Binds nickel. Probably functions as a nickel donor during metallocenter assembly.</text>
</comment>
<reference evidence="9" key="1">
    <citation type="submission" date="2016-07" db="EMBL/GenBank/DDBJ databases">
        <authorList>
            <person name="Florea S."/>
            <person name="Webb J.S."/>
            <person name="Jaromczyk J."/>
            <person name="Schardl C.L."/>
        </authorList>
    </citation>
    <scope>NUCLEOTIDE SEQUENCE [LARGE SCALE GENOMIC DNA]</scope>
    <source>
        <strain evidence="9">MV-1</strain>
    </source>
</reference>
<dbReference type="GO" id="GO:0006457">
    <property type="term" value="P:protein folding"/>
    <property type="evidence" value="ECO:0007669"/>
    <property type="project" value="InterPro"/>
</dbReference>
<keyword evidence="3 5" id="KW-0533">Nickel</keyword>
<dbReference type="AlphaFoldDB" id="A0A1E5QBR2"/>
<evidence type="ECO:0000256" key="5">
    <source>
        <dbReference type="HAMAP-Rule" id="MF_00822"/>
    </source>
</evidence>
<comment type="subcellular location">
    <subcellularLocation>
        <location evidence="1 5">Cytoplasm</location>
    </subcellularLocation>
</comment>
<keyword evidence="4 5" id="KW-0143">Chaperone</keyword>
<evidence type="ECO:0000256" key="1">
    <source>
        <dbReference type="ARBA" id="ARBA00004496"/>
    </source>
</evidence>
<gene>
    <name evidence="5" type="primary">ureE</name>
    <name evidence="8" type="ORF">BEN30_02805</name>
</gene>
<evidence type="ECO:0000259" key="7">
    <source>
        <dbReference type="SMART" id="SM00988"/>
    </source>
</evidence>
<dbReference type="GO" id="GO:0016151">
    <property type="term" value="F:nickel cation binding"/>
    <property type="evidence" value="ECO:0007669"/>
    <property type="project" value="UniProtKB-UniRule"/>
</dbReference>
<dbReference type="GO" id="GO:0005737">
    <property type="term" value="C:cytoplasm"/>
    <property type="evidence" value="ECO:0007669"/>
    <property type="project" value="UniProtKB-SubCell"/>
</dbReference>
<feature type="domain" description="UreE urease accessory N-terminal" evidence="7">
    <location>
        <begin position="3"/>
        <end position="68"/>
    </location>
</feature>
<evidence type="ECO:0000256" key="6">
    <source>
        <dbReference type="SAM" id="MobiDB-lite"/>
    </source>
</evidence>
<dbReference type="EMBL" id="MCGG01000006">
    <property type="protein sequence ID" value="OEJ69498.1"/>
    <property type="molecule type" value="Genomic_DNA"/>
</dbReference>
<dbReference type="Gene3D" id="3.30.70.790">
    <property type="entry name" value="UreE, C-terminal domain"/>
    <property type="match status" value="1"/>
</dbReference>
<dbReference type="InterPro" id="IPR036118">
    <property type="entry name" value="UreE_N_sf"/>
</dbReference>
<comment type="similarity">
    <text evidence="5">Belongs to the UreE family.</text>
</comment>